<evidence type="ECO:0000256" key="7">
    <source>
        <dbReference type="ARBA" id="ARBA00023163"/>
    </source>
</evidence>
<keyword evidence="4" id="KW-0805">Transcription regulation</keyword>
<dbReference type="InterPro" id="IPR001356">
    <property type="entry name" value="HD"/>
</dbReference>
<proteinExistence type="inferred from homology"/>
<dbReference type="Pfam" id="PF00046">
    <property type="entry name" value="Homeodomain"/>
    <property type="match status" value="1"/>
</dbReference>
<evidence type="ECO:0000256" key="5">
    <source>
        <dbReference type="ARBA" id="ARBA00023125"/>
    </source>
</evidence>
<gene>
    <name evidence="14" type="ORF">QYM36_015039</name>
</gene>
<feature type="compositionally biased region" description="Basic and acidic residues" evidence="11">
    <location>
        <begin position="336"/>
        <end position="346"/>
    </location>
</feature>
<feature type="compositionally biased region" description="Low complexity" evidence="11">
    <location>
        <begin position="394"/>
        <end position="414"/>
    </location>
</feature>
<dbReference type="PROSITE" id="PS51496">
    <property type="entry name" value="CVC"/>
    <property type="match status" value="1"/>
</dbReference>
<dbReference type="Gene3D" id="1.10.10.60">
    <property type="entry name" value="Homeodomain-like"/>
    <property type="match status" value="1"/>
</dbReference>
<evidence type="ECO:0000256" key="4">
    <source>
        <dbReference type="ARBA" id="ARBA00023015"/>
    </source>
</evidence>
<keyword evidence="5 9" id="KW-0238">DNA-binding</keyword>
<evidence type="ECO:0008006" key="16">
    <source>
        <dbReference type="Google" id="ProtNLM"/>
    </source>
</evidence>
<evidence type="ECO:0000313" key="14">
    <source>
        <dbReference type="EMBL" id="KAK2707217.1"/>
    </source>
</evidence>
<feature type="DNA-binding region" description="Homeobox" evidence="9">
    <location>
        <begin position="216"/>
        <end position="275"/>
    </location>
</feature>
<dbReference type="InterPro" id="IPR009057">
    <property type="entry name" value="Homeodomain-like_sf"/>
</dbReference>
<keyword evidence="3" id="KW-0217">Developmental protein</keyword>
<feature type="region of interest" description="Disordered" evidence="11">
    <location>
        <begin position="58"/>
        <end position="82"/>
    </location>
</feature>
<protein>
    <recommendedName>
        <fullName evidence="16">Visual system homeobox 2</fullName>
    </recommendedName>
</protein>
<dbReference type="PROSITE" id="PS00027">
    <property type="entry name" value="HOMEOBOX_1"/>
    <property type="match status" value="1"/>
</dbReference>
<sequence length="449" mass="49542">MNLLQPPERGTIHVAAPSLLGMGGLHGVGLPGMGFGSHSSLPQRSPFAIQELLGLASSQEVSQNTESPHAQQSTASPRSAALHHQHALNALTAYGLGSISQAQLAAMTDPISSAARGMYFGHSAFLHHAAAAAHQNSVPSSSAPPVSMFGLDQLRNGGEANPEIKSMLQEIHREMRDRLPPGPFQQAGLFPSLGEGRDLQGKSEDCPIGSSKKKKKRRHRTIFTSYQLEELEKAFKDAHYPDVYAREMLSLKTDLPEDRIQVWFQNRRAKWRKTEKCWGRSTIMAEYGLYGAMVRHSLPLPETIVKSAKENECVAPWLLGMHRKSVEASVHLNSSSDERDGQDEQNHSSGTALNSTNKYNGDSEESEDSDDNHQEERYRRLQNLQRQYLMYQHQQPGTSGLQQQQPSHSAQAQQNSKVGEKSSLVSVPVPREFSSESSQITADTSTNMF</sequence>
<dbReference type="FunFam" id="1.10.10.60:FF:000065">
    <property type="entry name" value="Visual system homeobox 1"/>
    <property type="match status" value="1"/>
</dbReference>
<keyword evidence="6 9" id="KW-0371">Homeobox</keyword>
<comment type="subcellular location">
    <subcellularLocation>
        <location evidence="1 9 10">Nucleus</location>
    </subcellularLocation>
</comment>
<dbReference type="GO" id="GO:0005634">
    <property type="term" value="C:nucleus"/>
    <property type="evidence" value="ECO:0007669"/>
    <property type="project" value="UniProtKB-SubCell"/>
</dbReference>
<dbReference type="EMBL" id="JAVRJZ010000019">
    <property type="protein sequence ID" value="KAK2707217.1"/>
    <property type="molecule type" value="Genomic_DNA"/>
</dbReference>
<accession>A0AA88KX12</accession>
<organism evidence="14 15">
    <name type="scientific">Artemia franciscana</name>
    <name type="common">Brine shrimp</name>
    <name type="synonym">Artemia sanfranciscana</name>
    <dbReference type="NCBI Taxonomy" id="6661"/>
    <lineage>
        <taxon>Eukaryota</taxon>
        <taxon>Metazoa</taxon>
        <taxon>Ecdysozoa</taxon>
        <taxon>Arthropoda</taxon>
        <taxon>Crustacea</taxon>
        <taxon>Branchiopoda</taxon>
        <taxon>Anostraca</taxon>
        <taxon>Artemiidae</taxon>
        <taxon>Artemia</taxon>
    </lineage>
</organism>
<dbReference type="InterPro" id="IPR023339">
    <property type="entry name" value="CVC"/>
</dbReference>
<evidence type="ECO:0000313" key="15">
    <source>
        <dbReference type="Proteomes" id="UP001187531"/>
    </source>
</evidence>
<dbReference type="SMART" id="SM00389">
    <property type="entry name" value="HOX"/>
    <property type="match status" value="1"/>
</dbReference>
<feature type="region of interest" description="Disordered" evidence="11">
    <location>
        <begin position="330"/>
        <end position="376"/>
    </location>
</feature>
<feature type="compositionally biased region" description="Polar residues" evidence="11">
    <location>
        <begin position="347"/>
        <end position="360"/>
    </location>
</feature>
<dbReference type="CDD" id="cd00086">
    <property type="entry name" value="homeodomain"/>
    <property type="match status" value="1"/>
</dbReference>
<name>A0AA88KX12_ARTSF</name>
<evidence type="ECO:0000256" key="11">
    <source>
        <dbReference type="SAM" id="MobiDB-lite"/>
    </source>
</evidence>
<dbReference type="InterPro" id="IPR052294">
    <property type="entry name" value="VSX_homeobox_regulators"/>
</dbReference>
<keyword evidence="8 9" id="KW-0539">Nucleus</keyword>
<evidence type="ECO:0000256" key="1">
    <source>
        <dbReference type="ARBA" id="ARBA00004123"/>
    </source>
</evidence>
<feature type="domain" description="CVC" evidence="13">
    <location>
        <begin position="276"/>
        <end position="327"/>
    </location>
</feature>
<evidence type="ECO:0000256" key="9">
    <source>
        <dbReference type="PROSITE-ProRule" id="PRU00108"/>
    </source>
</evidence>
<feature type="compositionally biased region" description="Polar residues" evidence="11">
    <location>
        <begin position="435"/>
        <end position="449"/>
    </location>
</feature>
<evidence type="ECO:0000259" key="12">
    <source>
        <dbReference type="PROSITE" id="PS50071"/>
    </source>
</evidence>
<reference evidence="14" key="1">
    <citation type="submission" date="2023-07" db="EMBL/GenBank/DDBJ databases">
        <title>Chromosome-level genome assembly of Artemia franciscana.</title>
        <authorList>
            <person name="Jo E."/>
        </authorList>
    </citation>
    <scope>NUCLEOTIDE SEQUENCE</scope>
    <source>
        <tissue evidence="14">Whole body</tissue>
    </source>
</reference>
<dbReference type="GO" id="GO:1990837">
    <property type="term" value="F:sequence-specific double-stranded DNA binding"/>
    <property type="evidence" value="ECO:0007669"/>
    <property type="project" value="TreeGrafter"/>
</dbReference>
<evidence type="ECO:0000256" key="2">
    <source>
        <dbReference type="ARBA" id="ARBA00005733"/>
    </source>
</evidence>
<feature type="domain" description="Homeobox" evidence="12">
    <location>
        <begin position="214"/>
        <end position="274"/>
    </location>
</feature>
<dbReference type="Proteomes" id="UP001187531">
    <property type="component" value="Unassembled WGS sequence"/>
</dbReference>
<evidence type="ECO:0000256" key="8">
    <source>
        <dbReference type="ARBA" id="ARBA00023242"/>
    </source>
</evidence>
<feature type="region of interest" description="Disordered" evidence="11">
    <location>
        <begin position="394"/>
        <end position="449"/>
    </location>
</feature>
<comment type="similarity">
    <text evidence="2">Belongs to the paired homeobox family.</text>
</comment>
<dbReference type="PANTHER" id="PTHR46892:SF3">
    <property type="entry name" value="VISUAL SYSTEM HOMEOBOX 2"/>
    <property type="match status" value="1"/>
</dbReference>
<dbReference type="AlphaFoldDB" id="A0AA88KX12"/>
<dbReference type="SUPFAM" id="SSF46689">
    <property type="entry name" value="Homeodomain-like"/>
    <property type="match status" value="1"/>
</dbReference>
<comment type="caution">
    <text evidence="14">The sequence shown here is derived from an EMBL/GenBank/DDBJ whole genome shotgun (WGS) entry which is preliminary data.</text>
</comment>
<keyword evidence="7" id="KW-0804">Transcription</keyword>
<dbReference type="PANTHER" id="PTHR46892">
    <property type="entry name" value="VISUAL SYSTEM HOMEOBOX 2"/>
    <property type="match status" value="1"/>
</dbReference>
<dbReference type="GO" id="GO:0000981">
    <property type="term" value="F:DNA-binding transcription factor activity, RNA polymerase II-specific"/>
    <property type="evidence" value="ECO:0007669"/>
    <property type="project" value="InterPro"/>
</dbReference>
<keyword evidence="15" id="KW-1185">Reference proteome</keyword>
<dbReference type="PROSITE" id="PS50071">
    <property type="entry name" value="HOMEOBOX_2"/>
    <property type="match status" value="1"/>
</dbReference>
<feature type="compositionally biased region" description="Polar residues" evidence="11">
    <location>
        <begin position="58"/>
        <end position="77"/>
    </location>
</feature>
<evidence type="ECO:0000256" key="6">
    <source>
        <dbReference type="ARBA" id="ARBA00023155"/>
    </source>
</evidence>
<evidence type="ECO:0000256" key="3">
    <source>
        <dbReference type="ARBA" id="ARBA00022473"/>
    </source>
</evidence>
<evidence type="ECO:0000256" key="10">
    <source>
        <dbReference type="RuleBase" id="RU000682"/>
    </source>
</evidence>
<dbReference type="InterPro" id="IPR017970">
    <property type="entry name" value="Homeobox_CS"/>
</dbReference>
<evidence type="ECO:0000259" key="13">
    <source>
        <dbReference type="PROSITE" id="PS51496"/>
    </source>
</evidence>